<dbReference type="RefSeq" id="WP_130345054.1">
    <property type="nucleotide sequence ID" value="NZ_SGWQ01000005.1"/>
</dbReference>
<dbReference type="AlphaFoldDB" id="A0A4Q7KNM2"/>
<dbReference type="OrthoDB" id="5638848at2"/>
<comment type="caution">
    <text evidence="1">The sequence shown here is derived from an EMBL/GenBank/DDBJ whole genome shotgun (WGS) entry which is preliminary data.</text>
</comment>
<protein>
    <recommendedName>
        <fullName evidence="3">AAA domain-containing protein</fullName>
    </recommendedName>
</protein>
<accession>A0A4Q7KNM2</accession>
<name>A0A4Q7KNM2_9PSEU</name>
<evidence type="ECO:0008006" key="3">
    <source>
        <dbReference type="Google" id="ProtNLM"/>
    </source>
</evidence>
<evidence type="ECO:0000313" key="2">
    <source>
        <dbReference type="Proteomes" id="UP000294257"/>
    </source>
</evidence>
<reference evidence="1 2" key="1">
    <citation type="submission" date="2019-02" db="EMBL/GenBank/DDBJ databases">
        <title>Genomic Encyclopedia of Type Strains, Phase IV (KMG-IV): sequencing the most valuable type-strain genomes for metagenomic binning, comparative biology and taxonomic classification.</title>
        <authorList>
            <person name="Goeker M."/>
        </authorList>
    </citation>
    <scope>NUCLEOTIDE SEQUENCE [LARGE SCALE GENOMIC DNA]</scope>
    <source>
        <strain evidence="1 2">DSM 101727</strain>
    </source>
</reference>
<keyword evidence="2" id="KW-1185">Reference proteome</keyword>
<evidence type="ECO:0000313" key="1">
    <source>
        <dbReference type="EMBL" id="RZS37570.1"/>
    </source>
</evidence>
<dbReference type="EMBL" id="SGWQ01000005">
    <property type="protein sequence ID" value="RZS37570.1"/>
    <property type="molecule type" value="Genomic_DNA"/>
</dbReference>
<organism evidence="1 2">
    <name type="scientific">Herbihabitans rhizosphaerae</name>
    <dbReference type="NCBI Taxonomy" id="1872711"/>
    <lineage>
        <taxon>Bacteria</taxon>
        <taxon>Bacillati</taxon>
        <taxon>Actinomycetota</taxon>
        <taxon>Actinomycetes</taxon>
        <taxon>Pseudonocardiales</taxon>
        <taxon>Pseudonocardiaceae</taxon>
        <taxon>Herbihabitans</taxon>
    </lineage>
</organism>
<proteinExistence type="predicted"/>
<dbReference type="Proteomes" id="UP000294257">
    <property type="component" value="Unassembled WGS sequence"/>
</dbReference>
<sequence length="107" mass="11667">MPWYTLTGTPGAGKTAVLRLLEVRGHADAVYEPTVFFIRNQGFIAPTAARRISLEESLAFEQVHELTYRELGFTLLDVPAGSLDERVDLIESFTVAGRGARRSASGG</sequence>
<gene>
    <name evidence="1" type="ORF">EV193_105126</name>
</gene>